<dbReference type="SUPFAM" id="SSF75217">
    <property type="entry name" value="alpha/beta knot"/>
    <property type="match status" value="1"/>
</dbReference>
<feature type="domain" description="tRNA methyltransferase TRMD/TRM10-type" evidence="18">
    <location>
        <begin position="1"/>
        <end position="226"/>
    </location>
</feature>
<evidence type="ECO:0000256" key="12">
    <source>
        <dbReference type="ARBA" id="ARBA00029736"/>
    </source>
</evidence>
<reference evidence="20" key="1">
    <citation type="submission" date="2016-10" db="EMBL/GenBank/DDBJ databases">
        <authorList>
            <person name="Varghese N."/>
            <person name="Submissions S."/>
        </authorList>
    </citation>
    <scope>NUCLEOTIDE SEQUENCE [LARGE SCALE GENOMIC DNA]</scope>
    <source>
        <strain evidence="20">DSM 13327</strain>
    </source>
</reference>
<comment type="similarity">
    <text evidence="3 15 17">Belongs to the RNA methyltransferase TrmD family.</text>
</comment>
<evidence type="ECO:0000256" key="7">
    <source>
        <dbReference type="ARBA" id="ARBA00022490"/>
    </source>
</evidence>
<evidence type="ECO:0000313" key="20">
    <source>
        <dbReference type="Proteomes" id="UP000199520"/>
    </source>
</evidence>
<dbReference type="RefSeq" id="WP_090938138.1">
    <property type="nucleotide sequence ID" value="NZ_FOTS01000023.1"/>
</dbReference>
<protein>
    <recommendedName>
        <fullName evidence="6 15">tRNA (guanine-N(1)-)-methyltransferase</fullName>
        <ecNumber evidence="5 15">2.1.1.228</ecNumber>
    </recommendedName>
    <alternativeName>
        <fullName evidence="12 15">M1G-methyltransferase</fullName>
    </alternativeName>
    <alternativeName>
        <fullName evidence="13 15">tRNA [GM37] methyltransferase</fullName>
    </alternativeName>
</protein>
<dbReference type="Gene3D" id="1.10.1270.20">
    <property type="entry name" value="tRNA(m1g37)methyltransferase, domain 2"/>
    <property type="match status" value="1"/>
</dbReference>
<comment type="subunit">
    <text evidence="4 15 17">Homodimer.</text>
</comment>
<evidence type="ECO:0000313" key="19">
    <source>
        <dbReference type="EMBL" id="SFL88064.1"/>
    </source>
</evidence>
<dbReference type="GO" id="GO:0002939">
    <property type="term" value="P:tRNA N1-guanine methylation"/>
    <property type="evidence" value="ECO:0007669"/>
    <property type="project" value="TreeGrafter"/>
</dbReference>
<dbReference type="AlphaFoldDB" id="A0A1I4LAP3"/>
<dbReference type="InterPro" id="IPR016009">
    <property type="entry name" value="tRNA_MeTrfase_TRMD/TRM10"/>
</dbReference>
<evidence type="ECO:0000256" key="14">
    <source>
        <dbReference type="ARBA" id="ARBA00047783"/>
    </source>
</evidence>
<dbReference type="EMBL" id="FOTS01000023">
    <property type="protein sequence ID" value="SFL88064.1"/>
    <property type="molecule type" value="Genomic_DNA"/>
</dbReference>
<evidence type="ECO:0000256" key="4">
    <source>
        <dbReference type="ARBA" id="ARBA00011738"/>
    </source>
</evidence>
<comment type="catalytic activity">
    <reaction evidence="14 15 17">
        <text>guanosine(37) in tRNA + S-adenosyl-L-methionine = N(1)-methylguanosine(37) in tRNA + S-adenosyl-L-homocysteine + H(+)</text>
        <dbReference type="Rhea" id="RHEA:36899"/>
        <dbReference type="Rhea" id="RHEA-COMP:10145"/>
        <dbReference type="Rhea" id="RHEA-COMP:10147"/>
        <dbReference type="ChEBI" id="CHEBI:15378"/>
        <dbReference type="ChEBI" id="CHEBI:57856"/>
        <dbReference type="ChEBI" id="CHEBI:59789"/>
        <dbReference type="ChEBI" id="CHEBI:73542"/>
        <dbReference type="ChEBI" id="CHEBI:74269"/>
        <dbReference type="EC" id="2.1.1.228"/>
    </reaction>
</comment>
<dbReference type="NCBIfam" id="NF000648">
    <property type="entry name" value="PRK00026.1"/>
    <property type="match status" value="1"/>
</dbReference>
<dbReference type="FunFam" id="3.40.1280.10:FF:000001">
    <property type="entry name" value="tRNA (guanine-N(1)-)-methyltransferase"/>
    <property type="match status" value="1"/>
</dbReference>
<evidence type="ECO:0000256" key="11">
    <source>
        <dbReference type="ARBA" id="ARBA00022694"/>
    </source>
</evidence>
<evidence type="ECO:0000256" key="15">
    <source>
        <dbReference type="HAMAP-Rule" id="MF_00605"/>
    </source>
</evidence>
<evidence type="ECO:0000256" key="2">
    <source>
        <dbReference type="ARBA" id="ARBA00004496"/>
    </source>
</evidence>
<accession>A0A1I4LAP3</accession>
<keyword evidence="10 15" id="KW-0949">S-adenosyl-L-methionine</keyword>
<keyword evidence="8 15" id="KW-0489">Methyltransferase</keyword>
<comment type="subcellular location">
    <subcellularLocation>
        <location evidence="2 15 17">Cytoplasm</location>
    </subcellularLocation>
</comment>
<evidence type="ECO:0000256" key="10">
    <source>
        <dbReference type="ARBA" id="ARBA00022691"/>
    </source>
</evidence>
<dbReference type="PANTHER" id="PTHR46417">
    <property type="entry name" value="TRNA (GUANINE-N(1)-)-METHYLTRANSFERASE"/>
    <property type="match status" value="1"/>
</dbReference>
<evidence type="ECO:0000256" key="1">
    <source>
        <dbReference type="ARBA" id="ARBA00002634"/>
    </source>
</evidence>
<dbReference type="GO" id="GO:0005829">
    <property type="term" value="C:cytosol"/>
    <property type="evidence" value="ECO:0007669"/>
    <property type="project" value="TreeGrafter"/>
</dbReference>
<organism evidence="19 20">
    <name type="scientific">Pelosinus propionicus DSM 13327</name>
    <dbReference type="NCBI Taxonomy" id="1123291"/>
    <lineage>
        <taxon>Bacteria</taxon>
        <taxon>Bacillati</taxon>
        <taxon>Bacillota</taxon>
        <taxon>Negativicutes</taxon>
        <taxon>Selenomonadales</taxon>
        <taxon>Sporomusaceae</taxon>
        <taxon>Pelosinus</taxon>
    </lineage>
</organism>
<dbReference type="STRING" id="1123291.SAMN04490355_102371"/>
<dbReference type="InterPro" id="IPR029028">
    <property type="entry name" value="Alpha/beta_knot_MTases"/>
</dbReference>
<keyword evidence="7 15" id="KW-0963">Cytoplasm</keyword>
<name>A0A1I4LAP3_9FIRM</name>
<dbReference type="CDD" id="cd18080">
    <property type="entry name" value="TrmD-like"/>
    <property type="match status" value="1"/>
</dbReference>
<dbReference type="InterPro" id="IPR029026">
    <property type="entry name" value="tRNA_m1G_MTases_N"/>
</dbReference>
<evidence type="ECO:0000256" key="16">
    <source>
        <dbReference type="PIRSR" id="PIRSR000386-1"/>
    </source>
</evidence>
<dbReference type="NCBIfam" id="TIGR00088">
    <property type="entry name" value="trmD"/>
    <property type="match status" value="1"/>
</dbReference>
<evidence type="ECO:0000256" key="17">
    <source>
        <dbReference type="RuleBase" id="RU003464"/>
    </source>
</evidence>
<proteinExistence type="inferred from homology"/>
<feature type="binding site" evidence="15 16">
    <location>
        <begin position="134"/>
        <end position="139"/>
    </location>
    <ligand>
        <name>S-adenosyl-L-methionine</name>
        <dbReference type="ChEBI" id="CHEBI:59789"/>
    </ligand>
</feature>
<dbReference type="EC" id="2.1.1.228" evidence="5 15"/>
<dbReference type="GO" id="GO:0052906">
    <property type="term" value="F:tRNA (guanine(37)-N1)-methyltransferase activity"/>
    <property type="evidence" value="ECO:0007669"/>
    <property type="project" value="UniProtKB-UniRule"/>
</dbReference>
<comment type="function">
    <text evidence="1 15 17">Specifically methylates guanosine-37 in various tRNAs.</text>
</comment>
<evidence type="ECO:0000259" key="18">
    <source>
        <dbReference type="Pfam" id="PF01746"/>
    </source>
</evidence>
<evidence type="ECO:0000256" key="6">
    <source>
        <dbReference type="ARBA" id="ARBA00014679"/>
    </source>
</evidence>
<dbReference type="InterPro" id="IPR002649">
    <property type="entry name" value="tRNA_m1G_MeTrfase_TrmD"/>
</dbReference>
<dbReference type="FunFam" id="1.10.1270.20:FF:000001">
    <property type="entry name" value="tRNA (guanine-N(1)-)-methyltransferase"/>
    <property type="match status" value="1"/>
</dbReference>
<evidence type="ECO:0000256" key="13">
    <source>
        <dbReference type="ARBA" id="ARBA00033392"/>
    </source>
</evidence>
<dbReference type="HAMAP" id="MF_00605">
    <property type="entry name" value="TrmD"/>
    <property type="match status" value="1"/>
</dbReference>
<evidence type="ECO:0000256" key="5">
    <source>
        <dbReference type="ARBA" id="ARBA00012807"/>
    </source>
</evidence>
<dbReference type="OrthoDB" id="9807416at2"/>
<dbReference type="Gene3D" id="3.40.1280.10">
    <property type="match status" value="1"/>
</dbReference>
<dbReference type="Proteomes" id="UP000199520">
    <property type="component" value="Unassembled WGS sequence"/>
</dbReference>
<dbReference type="PANTHER" id="PTHR46417:SF1">
    <property type="entry name" value="TRNA (GUANINE-N(1)-)-METHYLTRANSFERASE"/>
    <property type="match status" value="1"/>
</dbReference>
<dbReference type="PIRSF" id="PIRSF000386">
    <property type="entry name" value="tRNA_mtase"/>
    <property type="match status" value="1"/>
</dbReference>
<sequence length="248" mass="27749">MQIDIVSLFPEMFKGPLGHSILKRAQEADVLKINVTNPRDFAFNKHNIVDDYPFGGGVGMVMKPDPIFRAVENIITSTNIINRRVILMCPGGYRLDQEKVKELAGYEQLILLCGHYEGIDERVRLHLVDESISIGDYVLTGGELPAMVIVDSVARMLPGVLGSSSSAPQDSFYNGLLEYPQYTRPRDFEGMVAPEVLLSGDHAKIKRWRNKQALKNTLERRPELLKNKELSPDDAKLLAEIIAEQTGD</sequence>
<keyword evidence="20" id="KW-1185">Reference proteome</keyword>
<dbReference type="Pfam" id="PF01746">
    <property type="entry name" value="tRNA_m1G_MT"/>
    <property type="match status" value="1"/>
</dbReference>
<gene>
    <name evidence="15" type="primary">trmD</name>
    <name evidence="19" type="ORF">SAMN04490355_102371</name>
</gene>
<keyword evidence="11 15" id="KW-0819">tRNA processing</keyword>
<feature type="binding site" evidence="15 16">
    <location>
        <position position="114"/>
    </location>
    <ligand>
        <name>S-adenosyl-L-methionine</name>
        <dbReference type="ChEBI" id="CHEBI:59789"/>
    </ligand>
</feature>
<evidence type="ECO:0000256" key="8">
    <source>
        <dbReference type="ARBA" id="ARBA00022603"/>
    </source>
</evidence>
<keyword evidence="9 15" id="KW-0808">Transferase</keyword>
<evidence type="ECO:0000256" key="3">
    <source>
        <dbReference type="ARBA" id="ARBA00007630"/>
    </source>
</evidence>
<dbReference type="InterPro" id="IPR023148">
    <property type="entry name" value="tRNA_m1G_MeTrfase_C_sf"/>
</dbReference>
<evidence type="ECO:0000256" key="9">
    <source>
        <dbReference type="ARBA" id="ARBA00022679"/>
    </source>
</evidence>